<gene>
    <name evidence="2" type="ORF">C8A05DRAFT_20314</name>
</gene>
<evidence type="ECO:0000313" key="2">
    <source>
        <dbReference type="EMBL" id="KAK3896788.1"/>
    </source>
</evidence>
<reference evidence="2" key="1">
    <citation type="journal article" date="2023" name="Mol. Phylogenet. Evol.">
        <title>Genome-scale phylogeny and comparative genomics of the fungal order Sordariales.</title>
        <authorList>
            <person name="Hensen N."/>
            <person name="Bonometti L."/>
            <person name="Westerberg I."/>
            <person name="Brannstrom I.O."/>
            <person name="Guillou S."/>
            <person name="Cros-Aarteil S."/>
            <person name="Calhoun S."/>
            <person name="Haridas S."/>
            <person name="Kuo A."/>
            <person name="Mondo S."/>
            <person name="Pangilinan J."/>
            <person name="Riley R."/>
            <person name="LaButti K."/>
            <person name="Andreopoulos B."/>
            <person name="Lipzen A."/>
            <person name="Chen C."/>
            <person name="Yan M."/>
            <person name="Daum C."/>
            <person name="Ng V."/>
            <person name="Clum A."/>
            <person name="Steindorff A."/>
            <person name="Ohm R.A."/>
            <person name="Martin F."/>
            <person name="Silar P."/>
            <person name="Natvig D.O."/>
            <person name="Lalanne C."/>
            <person name="Gautier V."/>
            <person name="Ament-Velasquez S.L."/>
            <person name="Kruys A."/>
            <person name="Hutchinson M.I."/>
            <person name="Powell A.J."/>
            <person name="Barry K."/>
            <person name="Miller A.N."/>
            <person name="Grigoriev I.V."/>
            <person name="Debuchy R."/>
            <person name="Gladieux P."/>
            <person name="Hiltunen Thoren M."/>
            <person name="Johannesson H."/>
        </authorList>
    </citation>
    <scope>NUCLEOTIDE SEQUENCE</scope>
    <source>
        <strain evidence="2">CBS 103.79</strain>
    </source>
</reference>
<sequence length="276" mass="30904">MFQGTVSKYDFRFPESKPIRRAKREACERVRMENAAKRNKTLPRAVRRAMMAAAAEAKAKEVPTDAEISVVDELRRLDERTPGEGGGVTDNAGTETEQVEVSPLPIRSKSASKSKHHHEVDPKKERQAKSCTGLWDMIDEGISLASDDGDVARIHAANRKAWPRGQTPIAAHATAEDREIAELVCRGLISHEDLQVDHDNFEGDVCLYTVRVVEAPKKGRKGNNLRRQAVQIGEPVQWEAESDWWYLDDEAYARLLSDGGTDLVDWSETSSFVYMS</sequence>
<comment type="caution">
    <text evidence="2">The sequence shown here is derived from an EMBL/GenBank/DDBJ whole genome shotgun (WGS) entry which is preliminary data.</text>
</comment>
<accession>A0AAN6MB71</accession>
<name>A0AAN6MB71_9PEZI</name>
<keyword evidence="3" id="KW-1185">Reference proteome</keyword>
<dbReference type="AlphaFoldDB" id="A0AAN6MB71"/>
<protein>
    <submittedName>
        <fullName evidence="2">Uncharacterized protein</fullName>
    </submittedName>
</protein>
<evidence type="ECO:0000256" key="1">
    <source>
        <dbReference type="SAM" id="MobiDB-lite"/>
    </source>
</evidence>
<organism evidence="2 3">
    <name type="scientific">Staphylotrichum tortipilum</name>
    <dbReference type="NCBI Taxonomy" id="2831512"/>
    <lineage>
        <taxon>Eukaryota</taxon>
        <taxon>Fungi</taxon>
        <taxon>Dikarya</taxon>
        <taxon>Ascomycota</taxon>
        <taxon>Pezizomycotina</taxon>
        <taxon>Sordariomycetes</taxon>
        <taxon>Sordariomycetidae</taxon>
        <taxon>Sordariales</taxon>
        <taxon>Chaetomiaceae</taxon>
        <taxon>Staphylotrichum</taxon>
    </lineage>
</organism>
<feature type="compositionally biased region" description="Basic and acidic residues" evidence="1">
    <location>
        <begin position="118"/>
        <end position="128"/>
    </location>
</feature>
<reference evidence="2" key="2">
    <citation type="submission" date="2023-05" db="EMBL/GenBank/DDBJ databases">
        <authorList>
            <consortium name="Lawrence Berkeley National Laboratory"/>
            <person name="Steindorff A."/>
            <person name="Hensen N."/>
            <person name="Bonometti L."/>
            <person name="Westerberg I."/>
            <person name="Brannstrom I.O."/>
            <person name="Guillou S."/>
            <person name="Cros-Aarteil S."/>
            <person name="Calhoun S."/>
            <person name="Haridas S."/>
            <person name="Kuo A."/>
            <person name="Mondo S."/>
            <person name="Pangilinan J."/>
            <person name="Riley R."/>
            <person name="Labutti K."/>
            <person name="Andreopoulos B."/>
            <person name="Lipzen A."/>
            <person name="Chen C."/>
            <person name="Yanf M."/>
            <person name="Daum C."/>
            <person name="Ng V."/>
            <person name="Clum A."/>
            <person name="Ohm R."/>
            <person name="Martin F."/>
            <person name="Silar P."/>
            <person name="Natvig D."/>
            <person name="Lalanne C."/>
            <person name="Gautier V."/>
            <person name="Ament-Velasquez S.L."/>
            <person name="Kruys A."/>
            <person name="Hutchinson M.I."/>
            <person name="Powell A.J."/>
            <person name="Barry K."/>
            <person name="Miller A.N."/>
            <person name="Grigoriev I.V."/>
            <person name="Debuchy R."/>
            <person name="Gladieux P."/>
            <person name="Thoren M.H."/>
            <person name="Johannesson H."/>
        </authorList>
    </citation>
    <scope>NUCLEOTIDE SEQUENCE</scope>
    <source>
        <strain evidence="2">CBS 103.79</strain>
    </source>
</reference>
<dbReference type="EMBL" id="MU856398">
    <property type="protein sequence ID" value="KAK3896788.1"/>
    <property type="molecule type" value="Genomic_DNA"/>
</dbReference>
<feature type="region of interest" description="Disordered" evidence="1">
    <location>
        <begin position="75"/>
        <end position="128"/>
    </location>
</feature>
<evidence type="ECO:0000313" key="3">
    <source>
        <dbReference type="Proteomes" id="UP001303889"/>
    </source>
</evidence>
<proteinExistence type="predicted"/>
<dbReference type="Proteomes" id="UP001303889">
    <property type="component" value="Unassembled WGS sequence"/>
</dbReference>